<evidence type="ECO:0000313" key="3">
    <source>
        <dbReference type="EMBL" id="KPL70773.1"/>
    </source>
</evidence>
<keyword evidence="1" id="KW-0812">Transmembrane</keyword>
<dbReference type="EMBL" id="LGHJ01000029">
    <property type="protein sequence ID" value="KPL70773.1"/>
    <property type="molecule type" value="Genomic_DNA"/>
</dbReference>
<evidence type="ECO:0000259" key="2">
    <source>
        <dbReference type="Pfam" id="PF01882"/>
    </source>
</evidence>
<accession>A0A0P6WX55</accession>
<keyword evidence="1" id="KW-0472">Membrane</keyword>
<proteinExistence type="predicted"/>
<dbReference type="InterPro" id="IPR002881">
    <property type="entry name" value="DUF58"/>
</dbReference>
<dbReference type="PANTHER" id="PTHR34351">
    <property type="entry name" value="SLR1927 PROTEIN-RELATED"/>
    <property type="match status" value="1"/>
</dbReference>
<dbReference type="RefSeq" id="WP_061916836.1">
    <property type="nucleotide sequence ID" value="NZ_DF967971.1"/>
</dbReference>
<organism evidence="3 4">
    <name type="scientific">Bellilinea caldifistulae</name>
    <dbReference type="NCBI Taxonomy" id="360411"/>
    <lineage>
        <taxon>Bacteria</taxon>
        <taxon>Bacillati</taxon>
        <taxon>Chloroflexota</taxon>
        <taxon>Anaerolineae</taxon>
        <taxon>Anaerolineales</taxon>
        <taxon>Anaerolineaceae</taxon>
        <taxon>Bellilinea</taxon>
    </lineage>
</organism>
<comment type="caution">
    <text evidence="3">The sequence shown here is derived from an EMBL/GenBank/DDBJ whole genome shotgun (WGS) entry which is preliminary data.</text>
</comment>
<name>A0A0P6WX55_9CHLR</name>
<feature type="transmembrane region" description="Helical" evidence="1">
    <location>
        <begin position="35"/>
        <end position="60"/>
    </location>
</feature>
<reference evidence="3 4" key="1">
    <citation type="submission" date="2015-07" db="EMBL/GenBank/DDBJ databases">
        <title>Draft genome of Bellilinea caldifistulae DSM 17877.</title>
        <authorList>
            <person name="Hemp J."/>
            <person name="Ward L.M."/>
            <person name="Pace L.A."/>
            <person name="Fischer W.W."/>
        </authorList>
    </citation>
    <scope>NUCLEOTIDE SEQUENCE [LARGE SCALE GENOMIC DNA]</scope>
    <source>
        <strain evidence="3 4">GOMI-1</strain>
    </source>
</reference>
<dbReference type="AlphaFoldDB" id="A0A0P6WX55"/>
<dbReference type="STRING" id="360411.AC812_16645"/>
<keyword evidence="4" id="KW-1185">Reference proteome</keyword>
<protein>
    <recommendedName>
        <fullName evidence="2">DUF58 domain-containing protein</fullName>
    </recommendedName>
</protein>
<keyword evidence="1" id="KW-1133">Transmembrane helix</keyword>
<evidence type="ECO:0000256" key="1">
    <source>
        <dbReference type="SAM" id="Phobius"/>
    </source>
</evidence>
<feature type="domain" description="DUF58" evidence="2">
    <location>
        <begin position="198"/>
        <end position="245"/>
    </location>
</feature>
<sequence length="425" mass="47311">MKIRSPFFIFVLLLAGSFVGAYLTQQPTVFVYYRIIYLLLALITIAFLWAVLALGGLSVVRSARVLRLPVGQIFEERFEVHNESWYGRLWIEVKDLSPLPEKQGSRVISGIGPRQSRSYFSRTLLIQRGAFRLGPTVLISGDPFGFFAVNKIIPADKTLLVFPYMVNLQKFPEPGGELPGGRALRRKSLEVTPYAAGVREYAPGDPLNRIHWKTTARKDRLMVKEFEQDPQADVWILLDAQAGTHSAMADTQRIDRANHYWIIPQKLIIPLPPNSFEYGVSCAASVADYYLKHGRSVGFACAAQTLSVLPAEKGVRQMGKLLETLAFLQPEGSLPITGLIEGQTSQIPKGSTVVIITAICSEVLELAIEILLRKDLRPVVIGLDPASFGAHPKECGVFERLKAYGIPLRIIRNGDDLQKALENER</sequence>
<gene>
    <name evidence="3" type="ORF">AC812_16645</name>
</gene>
<evidence type="ECO:0000313" key="4">
    <source>
        <dbReference type="Proteomes" id="UP000050514"/>
    </source>
</evidence>
<feature type="transmembrane region" description="Helical" evidence="1">
    <location>
        <begin position="7"/>
        <end position="23"/>
    </location>
</feature>
<dbReference type="Proteomes" id="UP000050514">
    <property type="component" value="Unassembled WGS sequence"/>
</dbReference>
<dbReference type="PANTHER" id="PTHR34351:SF2">
    <property type="entry name" value="DUF58 DOMAIN-CONTAINING PROTEIN"/>
    <property type="match status" value="1"/>
</dbReference>
<dbReference type="OrthoDB" id="140416at2"/>
<dbReference type="Pfam" id="PF01882">
    <property type="entry name" value="DUF58"/>
    <property type="match status" value="1"/>
</dbReference>